<dbReference type="SUPFAM" id="SSF56176">
    <property type="entry name" value="FAD-binding/transporter-associated domain-like"/>
    <property type="match status" value="1"/>
</dbReference>
<dbReference type="PANTHER" id="PTHR42973:SF39">
    <property type="entry name" value="FAD-BINDING PCMH-TYPE DOMAIN-CONTAINING PROTEIN"/>
    <property type="match status" value="1"/>
</dbReference>
<evidence type="ECO:0000256" key="4">
    <source>
        <dbReference type="ARBA" id="ARBA00022827"/>
    </source>
</evidence>
<dbReference type="InterPro" id="IPR050416">
    <property type="entry name" value="FAD-linked_Oxidoreductase"/>
</dbReference>
<dbReference type="AlphaFoldDB" id="A0A9P7KSX6"/>
<evidence type="ECO:0000313" key="9">
    <source>
        <dbReference type="Proteomes" id="UP000782241"/>
    </source>
</evidence>
<keyword evidence="6" id="KW-0732">Signal</keyword>
<dbReference type="EMBL" id="JAGPUO010000007">
    <property type="protein sequence ID" value="KAG5661318.1"/>
    <property type="molecule type" value="Genomic_DNA"/>
</dbReference>
<keyword evidence="3" id="KW-0285">Flavoprotein</keyword>
<accession>A0A9P7KSX6</accession>
<keyword evidence="9" id="KW-1185">Reference proteome</keyword>
<proteinExistence type="inferred from homology"/>
<evidence type="ECO:0000256" key="6">
    <source>
        <dbReference type="SAM" id="SignalP"/>
    </source>
</evidence>
<dbReference type="Proteomes" id="UP000782241">
    <property type="component" value="Unassembled WGS sequence"/>
</dbReference>
<sequence>MRLLAILPVFSAFLLHLAAASPRAHTQQAQCRCLPGDSCWPKPDVWKGLNQTVNNRLIKVVPIGAQCHDPHYNAKACETLQAQWLNPLLHIESPSSPMQLSFGNQSCDPFTPREQPCELGNIVSYVVNATSPNHIASAIKFAQKHNIRFVVRNTEPAADAGFLFSFFGRSTGAGALSVWTHHMKSLELLDYKSDVYTGKAVRLGAGVQGSEALEFANSKGLVVVAGECPTVGVAGGFTQGGGHSPLSTEFGMAADQVLFYNVVTADGRTLRASPTENQDLYWALSGGGGGTYAVVTSMTVRAHTAAQVGGGKIVIAANASAPTETFSKIIAKLHKLLPEMVDNGAAVGYLLMAPALTIGPITVFNSTGDFVQNTVAGPFLSALDKMGVSYTSEFTTKSYRDHYDQYYGPLPVGSVFSTAVQSGGRLVPRAAVEDASDEVSAAISDIIAQQAIVVGSVGSYIAPTNKVPNAVLPAWRNTLIQLQVSVPWSTDPAYWQEMLGVQTFINDALMPMIKKVTPGGASYLNEASIKEQDWKAAFFGPNYKKLEKIKAKWDKDGFFYIHKGVGSDNWNVDAAGRMCRA</sequence>
<dbReference type="PANTHER" id="PTHR42973">
    <property type="entry name" value="BINDING OXIDOREDUCTASE, PUTATIVE (AFU_ORTHOLOGUE AFUA_1G17690)-RELATED"/>
    <property type="match status" value="1"/>
</dbReference>
<feature type="domain" description="FAD-binding PCMH-type" evidence="7">
    <location>
        <begin position="119"/>
        <end position="305"/>
    </location>
</feature>
<evidence type="ECO:0000256" key="1">
    <source>
        <dbReference type="ARBA" id="ARBA00001974"/>
    </source>
</evidence>
<dbReference type="Pfam" id="PF01565">
    <property type="entry name" value="FAD_binding_4"/>
    <property type="match status" value="1"/>
</dbReference>
<name>A0A9P7KSX6_9HYPO</name>
<dbReference type="InterPro" id="IPR016169">
    <property type="entry name" value="FAD-bd_PCMH_sub2"/>
</dbReference>
<keyword evidence="5" id="KW-0560">Oxidoreductase</keyword>
<dbReference type="GO" id="GO:0016491">
    <property type="term" value="F:oxidoreductase activity"/>
    <property type="evidence" value="ECO:0007669"/>
    <property type="project" value="UniProtKB-KW"/>
</dbReference>
<evidence type="ECO:0000256" key="2">
    <source>
        <dbReference type="ARBA" id="ARBA00005466"/>
    </source>
</evidence>
<gene>
    <name evidence="8" type="ORF">KAF25_005440</name>
</gene>
<dbReference type="InterPro" id="IPR012951">
    <property type="entry name" value="BBE"/>
</dbReference>
<dbReference type="InterPro" id="IPR006094">
    <property type="entry name" value="Oxid_FAD_bind_N"/>
</dbReference>
<evidence type="ECO:0000256" key="5">
    <source>
        <dbReference type="ARBA" id="ARBA00023002"/>
    </source>
</evidence>
<keyword evidence="4" id="KW-0274">FAD</keyword>
<reference evidence="8" key="1">
    <citation type="submission" date="2021-04" db="EMBL/GenBank/DDBJ databases">
        <title>Draft genome of Fusarium avenaceum strain F156N33, isolated from an atmospheric sample in Virginia.</title>
        <authorList>
            <person name="Yang S."/>
            <person name="Vinatzer B.A."/>
            <person name="Coleman J."/>
        </authorList>
    </citation>
    <scope>NUCLEOTIDE SEQUENCE</scope>
    <source>
        <strain evidence="8">F156N33</strain>
    </source>
</reference>
<organism evidence="8 9">
    <name type="scientific">Fusarium avenaceum</name>
    <dbReference type="NCBI Taxonomy" id="40199"/>
    <lineage>
        <taxon>Eukaryota</taxon>
        <taxon>Fungi</taxon>
        <taxon>Dikarya</taxon>
        <taxon>Ascomycota</taxon>
        <taxon>Pezizomycotina</taxon>
        <taxon>Sordariomycetes</taxon>
        <taxon>Hypocreomycetidae</taxon>
        <taxon>Hypocreales</taxon>
        <taxon>Nectriaceae</taxon>
        <taxon>Fusarium</taxon>
        <taxon>Fusarium tricinctum species complex</taxon>
    </lineage>
</organism>
<evidence type="ECO:0000259" key="7">
    <source>
        <dbReference type="PROSITE" id="PS51387"/>
    </source>
</evidence>
<dbReference type="GO" id="GO:0071949">
    <property type="term" value="F:FAD binding"/>
    <property type="evidence" value="ECO:0007669"/>
    <property type="project" value="InterPro"/>
</dbReference>
<dbReference type="Gene3D" id="3.30.465.10">
    <property type="match status" value="2"/>
</dbReference>
<comment type="cofactor">
    <cofactor evidence="1">
        <name>FAD</name>
        <dbReference type="ChEBI" id="CHEBI:57692"/>
    </cofactor>
</comment>
<evidence type="ECO:0000313" key="8">
    <source>
        <dbReference type="EMBL" id="KAG5661318.1"/>
    </source>
</evidence>
<comment type="similarity">
    <text evidence="2">Belongs to the oxygen-dependent FAD-linked oxidoreductase family.</text>
</comment>
<dbReference type="InterPro" id="IPR016166">
    <property type="entry name" value="FAD-bd_PCMH"/>
</dbReference>
<feature type="signal peptide" evidence="6">
    <location>
        <begin position="1"/>
        <end position="20"/>
    </location>
</feature>
<dbReference type="Pfam" id="PF08031">
    <property type="entry name" value="BBE"/>
    <property type="match status" value="1"/>
</dbReference>
<protein>
    <recommendedName>
        <fullName evidence="7">FAD-binding PCMH-type domain-containing protein</fullName>
    </recommendedName>
</protein>
<feature type="chain" id="PRO_5040319079" description="FAD-binding PCMH-type domain-containing protein" evidence="6">
    <location>
        <begin position="21"/>
        <end position="581"/>
    </location>
</feature>
<dbReference type="PROSITE" id="PS51387">
    <property type="entry name" value="FAD_PCMH"/>
    <property type="match status" value="1"/>
</dbReference>
<comment type="caution">
    <text evidence="8">The sequence shown here is derived from an EMBL/GenBank/DDBJ whole genome shotgun (WGS) entry which is preliminary data.</text>
</comment>
<dbReference type="InterPro" id="IPR036318">
    <property type="entry name" value="FAD-bd_PCMH-like_sf"/>
</dbReference>
<evidence type="ECO:0000256" key="3">
    <source>
        <dbReference type="ARBA" id="ARBA00022630"/>
    </source>
</evidence>